<evidence type="ECO:0000256" key="3">
    <source>
        <dbReference type="ARBA" id="ARBA00023082"/>
    </source>
</evidence>
<gene>
    <name evidence="7" type="ORF">H9868_00920</name>
</gene>
<reference evidence="7" key="2">
    <citation type="submission" date="2021-04" db="EMBL/GenBank/DDBJ databases">
        <authorList>
            <person name="Gilroy R."/>
        </authorList>
    </citation>
    <scope>NUCLEOTIDE SEQUENCE</scope>
    <source>
        <strain evidence="7">ChiGjej6B6-1540</strain>
    </source>
</reference>
<evidence type="ECO:0000259" key="6">
    <source>
        <dbReference type="Pfam" id="PF04542"/>
    </source>
</evidence>
<evidence type="ECO:0000256" key="2">
    <source>
        <dbReference type="ARBA" id="ARBA00023015"/>
    </source>
</evidence>
<dbReference type="GO" id="GO:0003677">
    <property type="term" value="F:DNA binding"/>
    <property type="evidence" value="ECO:0007669"/>
    <property type="project" value="UniProtKB-KW"/>
</dbReference>
<dbReference type="EMBL" id="DXGA01000020">
    <property type="protein sequence ID" value="HIW93080.1"/>
    <property type="molecule type" value="Genomic_DNA"/>
</dbReference>
<evidence type="ECO:0000256" key="1">
    <source>
        <dbReference type="ARBA" id="ARBA00010641"/>
    </source>
</evidence>
<accession>A0A9D1RT39</accession>
<dbReference type="Gene3D" id="1.10.1740.10">
    <property type="match status" value="1"/>
</dbReference>
<keyword evidence="4" id="KW-0238">DNA-binding</keyword>
<dbReference type="GO" id="GO:0016987">
    <property type="term" value="F:sigma factor activity"/>
    <property type="evidence" value="ECO:0007669"/>
    <property type="project" value="UniProtKB-KW"/>
</dbReference>
<comment type="similarity">
    <text evidence="1">Belongs to the sigma-70 factor family. ECF subfamily.</text>
</comment>
<evidence type="ECO:0000313" key="7">
    <source>
        <dbReference type="EMBL" id="HIW93080.1"/>
    </source>
</evidence>
<proteinExistence type="inferred from homology"/>
<protein>
    <submittedName>
        <fullName evidence="7">Sigma-70 family RNA polymerase sigma factor</fullName>
    </submittedName>
</protein>
<sequence>MEELYQTYETLMYATARKYLPPEDSADAVQDGVERLIGKIETLRSLEKPALIRYISLTVQTAAIDLWRRKTAHLPALSLEEGTVGENPDCDLEELLCGKERMEAFRAAWRKLEEKDRLLLQQKYFLELSDEELAGSYGCKPDSIRMKLTRARRRLGRLMQREEVTL</sequence>
<evidence type="ECO:0000313" key="8">
    <source>
        <dbReference type="Proteomes" id="UP000824192"/>
    </source>
</evidence>
<dbReference type="SUPFAM" id="SSF88659">
    <property type="entry name" value="Sigma3 and sigma4 domains of RNA polymerase sigma factors"/>
    <property type="match status" value="1"/>
</dbReference>
<keyword evidence="3" id="KW-0731">Sigma factor</keyword>
<dbReference type="InterPro" id="IPR039425">
    <property type="entry name" value="RNA_pol_sigma-70-like"/>
</dbReference>
<dbReference type="PANTHER" id="PTHR43133">
    <property type="entry name" value="RNA POLYMERASE ECF-TYPE SIGMA FACTO"/>
    <property type="match status" value="1"/>
</dbReference>
<feature type="domain" description="RNA polymerase sigma-70 region 2" evidence="6">
    <location>
        <begin position="4"/>
        <end position="71"/>
    </location>
</feature>
<organism evidence="7 8">
    <name type="scientific">Candidatus Flavonifractor merdipullorum</name>
    <dbReference type="NCBI Taxonomy" id="2838590"/>
    <lineage>
        <taxon>Bacteria</taxon>
        <taxon>Bacillati</taxon>
        <taxon>Bacillota</taxon>
        <taxon>Clostridia</taxon>
        <taxon>Eubacteriales</taxon>
        <taxon>Oscillospiraceae</taxon>
        <taxon>Flavonifractor</taxon>
    </lineage>
</organism>
<dbReference type="InterPro" id="IPR007627">
    <property type="entry name" value="RNA_pol_sigma70_r2"/>
</dbReference>
<dbReference type="InterPro" id="IPR036388">
    <property type="entry name" value="WH-like_DNA-bd_sf"/>
</dbReference>
<dbReference type="PANTHER" id="PTHR43133:SF8">
    <property type="entry name" value="RNA POLYMERASE SIGMA FACTOR HI_1459-RELATED"/>
    <property type="match status" value="1"/>
</dbReference>
<evidence type="ECO:0000256" key="4">
    <source>
        <dbReference type="ARBA" id="ARBA00023125"/>
    </source>
</evidence>
<dbReference type="GO" id="GO:0006352">
    <property type="term" value="P:DNA-templated transcription initiation"/>
    <property type="evidence" value="ECO:0007669"/>
    <property type="project" value="InterPro"/>
</dbReference>
<reference evidence="7" key="1">
    <citation type="journal article" date="2021" name="PeerJ">
        <title>Extensive microbial diversity within the chicken gut microbiome revealed by metagenomics and culture.</title>
        <authorList>
            <person name="Gilroy R."/>
            <person name="Ravi A."/>
            <person name="Getino M."/>
            <person name="Pursley I."/>
            <person name="Horton D.L."/>
            <person name="Alikhan N.F."/>
            <person name="Baker D."/>
            <person name="Gharbi K."/>
            <person name="Hall N."/>
            <person name="Watson M."/>
            <person name="Adriaenssens E.M."/>
            <person name="Foster-Nyarko E."/>
            <person name="Jarju S."/>
            <person name="Secka A."/>
            <person name="Antonio M."/>
            <person name="Oren A."/>
            <person name="Chaudhuri R.R."/>
            <person name="La Ragione R."/>
            <person name="Hildebrand F."/>
            <person name="Pallen M.J."/>
        </authorList>
    </citation>
    <scope>NUCLEOTIDE SEQUENCE</scope>
    <source>
        <strain evidence="7">ChiGjej6B6-1540</strain>
    </source>
</reference>
<dbReference type="InterPro" id="IPR013324">
    <property type="entry name" value="RNA_pol_sigma_r3/r4-like"/>
</dbReference>
<dbReference type="SUPFAM" id="SSF88946">
    <property type="entry name" value="Sigma2 domain of RNA polymerase sigma factors"/>
    <property type="match status" value="1"/>
</dbReference>
<dbReference type="AlphaFoldDB" id="A0A9D1RT39"/>
<keyword evidence="5" id="KW-0804">Transcription</keyword>
<dbReference type="InterPro" id="IPR014284">
    <property type="entry name" value="RNA_pol_sigma-70_dom"/>
</dbReference>
<dbReference type="Gene3D" id="1.10.10.10">
    <property type="entry name" value="Winged helix-like DNA-binding domain superfamily/Winged helix DNA-binding domain"/>
    <property type="match status" value="1"/>
</dbReference>
<dbReference type="Pfam" id="PF04542">
    <property type="entry name" value="Sigma70_r2"/>
    <property type="match status" value="1"/>
</dbReference>
<keyword evidence="2" id="KW-0805">Transcription regulation</keyword>
<name>A0A9D1RT39_9FIRM</name>
<dbReference type="Proteomes" id="UP000824192">
    <property type="component" value="Unassembled WGS sequence"/>
</dbReference>
<dbReference type="NCBIfam" id="TIGR02937">
    <property type="entry name" value="sigma70-ECF"/>
    <property type="match status" value="1"/>
</dbReference>
<dbReference type="InterPro" id="IPR013325">
    <property type="entry name" value="RNA_pol_sigma_r2"/>
</dbReference>
<evidence type="ECO:0000256" key="5">
    <source>
        <dbReference type="ARBA" id="ARBA00023163"/>
    </source>
</evidence>
<comment type="caution">
    <text evidence="7">The sequence shown here is derived from an EMBL/GenBank/DDBJ whole genome shotgun (WGS) entry which is preliminary data.</text>
</comment>